<comment type="similarity">
    <text evidence="1 4">Belongs to the bacterial ribosomal protein bL36 family.</text>
</comment>
<dbReference type="AlphaFoldDB" id="A0A316VR08"/>
<dbReference type="InParanoid" id="A0A316VR08"/>
<dbReference type="OrthoDB" id="10265903at2759"/>
<dbReference type="Pfam" id="PF00444">
    <property type="entry name" value="Ribosomal_L36"/>
    <property type="match status" value="1"/>
</dbReference>
<sequence>MKVRSAVKRFCEGCSVVRRKGRLYVICSKDPKHKQVSEEVLSSKEKCLTSPLAPSSTE</sequence>
<name>A0A316VR08_9BASI</name>
<dbReference type="PANTHER" id="PTHR18804">
    <property type="entry name" value="RIBOSOMAL PROTEIN"/>
    <property type="match status" value="1"/>
</dbReference>
<dbReference type="SUPFAM" id="SSF57840">
    <property type="entry name" value="Ribosomal protein L36"/>
    <property type="match status" value="1"/>
</dbReference>
<proteinExistence type="inferred from homology"/>
<evidence type="ECO:0000256" key="2">
    <source>
        <dbReference type="ARBA" id="ARBA00022980"/>
    </source>
</evidence>
<dbReference type="NCBIfam" id="TIGR01022">
    <property type="entry name" value="rpmJ_bact"/>
    <property type="match status" value="1"/>
</dbReference>
<dbReference type="GeneID" id="37018704"/>
<evidence type="ECO:0000313" key="5">
    <source>
        <dbReference type="EMBL" id="PWN37935.1"/>
    </source>
</evidence>
<protein>
    <recommendedName>
        <fullName evidence="4">Ribosomal protein</fullName>
    </recommendedName>
</protein>
<dbReference type="GO" id="GO:0003735">
    <property type="term" value="F:structural constituent of ribosome"/>
    <property type="evidence" value="ECO:0007669"/>
    <property type="project" value="InterPro"/>
</dbReference>
<dbReference type="GO" id="GO:0006412">
    <property type="term" value="P:translation"/>
    <property type="evidence" value="ECO:0007669"/>
    <property type="project" value="InterPro"/>
</dbReference>
<evidence type="ECO:0000256" key="3">
    <source>
        <dbReference type="ARBA" id="ARBA00023274"/>
    </source>
</evidence>
<dbReference type="InterPro" id="IPR000473">
    <property type="entry name" value="Ribosomal_bL36"/>
</dbReference>
<evidence type="ECO:0000313" key="6">
    <source>
        <dbReference type="Proteomes" id="UP000245771"/>
    </source>
</evidence>
<keyword evidence="3 4" id="KW-0687">Ribonucleoprotein</keyword>
<dbReference type="RefSeq" id="XP_025358237.1">
    <property type="nucleotide sequence ID" value="XM_025496923.1"/>
</dbReference>
<dbReference type="GO" id="GO:0005840">
    <property type="term" value="C:ribosome"/>
    <property type="evidence" value="ECO:0007669"/>
    <property type="project" value="UniProtKB-KW"/>
</dbReference>
<dbReference type="Proteomes" id="UP000245771">
    <property type="component" value="Unassembled WGS sequence"/>
</dbReference>
<dbReference type="EMBL" id="KZ819602">
    <property type="protein sequence ID" value="PWN37935.1"/>
    <property type="molecule type" value="Genomic_DNA"/>
</dbReference>
<dbReference type="HAMAP" id="MF_00251">
    <property type="entry name" value="Ribosomal_bL36"/>
    <property type="match status" value="1"/>
</dbReference>
<evidence type="ECO:0000256" key="4">
    <source>
        <dbReference type="RuleBase" id="RU000570"/>
    </source>
</evidence>
<organism evidence="5 6">
    <name type="scientific">Meira miltonrushii</name>
    <dbReference type="NCBI Taxonomy" id="1280837"/>
    <lineage>
        <taxon>Eukaryota</taxon>
        <taxon>Fungi</taxon>
        <taxon>Dikarya</taxon>
        <taxon>Basidiomycota</taxon>
        <taxon>Ustilaginomycotina</taxon>
        <taxon>Exobasidiomycetes</taxon>
        <taxon>Exobasidiales</taxon>
        <taxon>Brachybasidiaceae</taxon>
        <taxon>Meira</taxon>
    </lineage>
</organism>
<gene>
    <name evidence="5" type="ORF">FA14DRAFT_130981</name>
</gene>
<evidence type="ECO:0000256" key="1">
    <source>
        <dbReference type="ARBA" id="ARBA00007645"/>
    </source>
</evidence>
<dbReference type="PANTHER" id="PTHR18804:SF16">
    <property type="entry name" value="RIBOSOMAL PROTEIN"/>
    <property type="match status" value="1"/>
</dbReference>
<dbReference type="InterPro" id="IPR052010">
    <property type="entry name" value="Ribosomal_LSU_bL36"/>
</dbReference>
<dbReference type="InterPro" id="IPR035977">
    <property type="entry name" value="Ribosomal_bL36_sp"/>
</dbReference>
<accession>A0A316VR08</accession>
<feature type="non-terminal residue" evidence="5">
    <location>
        <position position="58"/>
    </location>
</feature>
<reference evidence="5 6" key="1">
    <citation type="journal article" date="2018" name="Mol. Biol. Evol.">
        <title>Broad Genomic Sampling Reveals a Smut Pathogenic Ancestry of the Fungal Clade Ustilaginomycotina.</title>
        <authorList>
            <person name="Kijpornyongpan T."/>
            <person name="Mondo S.J."/>
            <person name="Barry K."/>
            <person name="Sandor L."/>
            <person name="Lee J."/>
            <person name="Lipzen A."/>
            <person name="Pangilinan J."/>
            <person name="LaButti K."/>
            <person name="Hainaut M."/>
            <person name="Henrissat B."/>
            <person name="Grigoriev I.V."/>
            <person name="Spatafora J.W."/>
            <person name="Aime M.C."/>
        </authorList>
    </citation>
    <scope>NUCLEOTIDE SEQUENCE [LARGE SCALE GENOMIC DNA]</scope>
    <source>
        <strain evidence="5 6">MCA 3882</strain>
    </source>
</reference>
<dbReference type="STRING" id="1280837.A0A316VR08"/>
<dbReference type="GO" id="GO:1990904">
    <property type="term" value="C:ribonucleoprotein complex"/>
    <property type="evidence" value="ECO:0007669"/>
    <property type="project" value="UniProtKB-KW"/>
</dbReference>
<keyword evidence="6" id="KW-1185">Reference proteome</keyword>
<keyword evidence="2 4" id="KW-0689">Ribosomal protein</keyword>